<dbReference type="InterPro" id="IPR007685">
    <property type="entry name" value="RelA_SpoT"/>
</dbReference>
<dbReference type="Pfam" id="PF13328">
    <property type="entry name" value="HD_4"/>
    <property type="match status" value="1"/>
</dbReference>
<dbReference type="GO" id="GO:0008728">
    <property type="term" value="F:GTP diphosphokinase activity"/>
    <property type="evidence" value="ECO:0007669"/>
    <property type="project" value="TreeGrafter"/>
</dbReference>
<dbReference type="GO" id="GO:0015949">
    <property type="term" value="P:nucleobase-containing small molecule interconversion"/>
    <property type="evidence" value="ECO:0007669"/>
    <property type="project" value="UniProtKB-ARBA"/>
</dbReference>
<organism evidence="3 4">
    <name type="scientific">Breznakiella homolactica</name>
    <dbReference type="NCBI Taxonomy" id="2798577"/>
    <lineage>
        <taxon>Bacteria</taxon>
        <taxon>Pseudomonadati</taxon>
        <taxon>Spirochaetota</taxon>
        <taxon>Spirochaetia</taxon>
        <taxon>Spirochaetales</taxon>
        <taxon>Breznakiellaceae</taxon>
        <taxon>Breznakiella</taxon>
    </lineage>
</organism>
<dbReference type="PROSITE" id="PS51880">
    <property type="entry name" value="TGS"/>
    <property type="match status" value="1"/>
</dbReference>
<dbReference type="InterPro" id="IPR004811">
    <property type="entry name" value="RelA/Spo_fam"/>
</dbReference>
<dbReference type="InterPro" id="IPR043519">
    <property type="entry name" value="NT_sf"/>
</dbReference>
<dbReference type="FunFam" id="1.10.3210.10:FF:000001">
    <property type="entry name" value="GTP pyrophosphokinase RelA"/>
    <property type="match status" value="1"/>
</dbReference>
<dbReference type="Pfam" id="PF02824">
    <property type="entry name" value="TGS"/>
    <property type="match status" value="1"/>
</dbReference>
<evidence type="ECO:0000313" key="4">
    <source>
        <dbReference type="Proteomes" id="UP000595917"/>
    </source>
</evidence>
<dbReference type="SMART" id="SM00471">
    <property type="entry name" value="HDc"/>
    <property type="match status" value="1"/>
</dbReference>
<dbReference type="FunFam" id="3.30.460.10:FF:000001">
    <property type="entry name" value="GTP pyrophosphokinase RelA"/>
    <property type="match status" value="1"/>
</dbReference>
<gene>
    <name evidence="3" type="ORF">JFL75_07020</name>
</gene>
<dbReference type="InterPro" id="IPR012676">
    <property type="entry name" value="TGS-like"/>
</dbReference>
<keyword evidence="4" id="KW-1185">Reference proteome</keyword>
<dbReference type="InterPro" id="IPR033655">
    <property type="entry name" value="TGS_RelA/SpoT"/>
</dbReference>
<dbReference type="NCBIfam" id="TIGR00691">
    <property type="entry name" value="spoT_relA"/>
    <property type="match status" value="1"/>
</dbReference>
<dbReference type="GO" id="GO:0042594">
    <property type="term" value="P:response to starvation"/>
    <property type="evidence" value="ECO:0007669"/>
    <property type="project" value="TreeGrafter"/>
</dbReference>
<dbReference type="SUPFAM" id="SSF81301">
    <property type="entry name" value="Nucleotidyltransferase"/>
    <property type="match status" value="1"/>
</dbReference>
<evidence type="ECO:0000259" key="2">
    <source>
        <dbReference type="PROSITE" id="PS51880"/>
    </source>
</evidence>
<sequence length="674" mass="76562">MEKYISDFTAKIEPYPPEERDRILRAARWAEEIHAGQKRASGEPYIIHPLGVASILIDLHLDSDAVTAALLHGVLDNTGTTKEAIAERFGDTAALLVEGVSEIADISAKNKTIQEAENIRKMLFAMVKDIRVILIKLADKLHNMRTLDHLPPEQRKQRAQECLDIYAPLADRLGISWLKDELEDLSLKQLNREAYLQIKEIVSLKRDERNQFLEKVQDAIRGEAAVSNIPIEVKSRAKHFYSIYKKMRKRNKNAGDLYDLFGIRILCDSIENCYTLLGIVHRLWKPIDGRFKDYIAMPKANGYQSLHTTVMSYDGKLLEIQIRTFEMERTAEYGVASHWLYKKGSTSEIVRPEDLSIVNRLKTWNLSEQEPDNSAGFLEDIKREILKDSIYVFTPQGKVIELPAGATPIDFAYYIHSDIGEHCMGAKVNGAIVPLSSELRNTQVVEILTAPSAHPNLNWLRAVKTSKARSKIRSWLVQHDDSLIIEKNVVAKKKPPLPSAEPQHAAPEAKPAELIQQRVINEQVLDAQVLHVKVEDEKNMMIRFARCCHPVTGDPIIGYVSRGRGIIIHRENCSNLKNIPDFAERKIYVEWENATSLLVKRFKVEARMATDLFSEIEGAVRKHQGHLIEGRLEESGSNHLTGFFTMQLEKQNDLKLILKNIRSIPSVFSIQTLA</sequence>
<evidence type="ECO:0000256" key="1">
    <source>
        <dbReference type="RuleBase" id="RU003847"/>
    </source>
</evidence>
<dbReference type="InterPro" id="IPR004095">
    <property type="entry name" value="TGS"/>
</dbReference>
<dbReference type="SUPFAM" id="SSF109604">
    <property type="entry name" value="HD-domain/PDEase-like"/>
    <property type="match status" value="1"/>
</dbReference>
<dbReference type="FunFam" id="3.10.20.30:FF:000002">
    <property type="entry name" value="GTP pyrophosphokinase (RelA/SpoT)"/>
    <property type="match status" value="1"/>
</dbReference>
<dbReference type="CDD" id="cd05399">
    <property type="entry name" value="NT_Rel-Spo_like"/>
    <property type="match status" value="1"/>
</dbReference>
<dbReference type="Gene3D" id="3.30.460.10">
    <property type="entry name" value="Beta Polymerase, domain 2"/>
    <property type="match status" value="1"/>
</dbReference>
<dbReference type="PANTHER" id="PTHR21262">
    <property type="entry name" value="GUANOSINE-3',5'-BIS DIPHOSPHATE 3'-PYROPHOSPHOHYDROLASE"/>
    <property type="match status" value="1"/>
</dbReference>
<comment type="function">
    <text evidence="1">In eubacteria ppGpp (guanosine 3'-diphosphate 5'-diphosphate) is a mediator of the stringent response that coordinates a variety of cellular activities in response to changes in nutritional abundance.</text>
</comment>
<dbReference type="GO" id="GO:0005886">
    <property type="term" value="C:plasma membrane"/>
    <property type="evidence" value="ECO:0007669"/>
    <property type="project" value="TreeGrafter"/>
</dbReference>
<dbReference type="GO" id="GO:0015969">
    <property type="term" value="P:guanosine tetraphosphate metabolic process"/>
    <property type="evidence" value="ECO:0007669"/>
    <property type="project" value="InterPro"/>
</dbReference>
<dbReference type="Gene3D" id="3.10.20.30">
    <property type="match status" value="1"/>
</dbReference>
<evidence type="ECO:0000313" key="3">
    <source>
        <dbReference type="EMBL" id="QQO10661.1"/>
    </source>
</evidence>
<protein>
    <submittedName>
        <fullName evidence="3">Bifunctional (P)ppGpp synthetase/guanosine-3',5'-bis(Diphosphate) 3'-pyrophosphohydrolase</fullName>
    </submittedName>
</protein>
<dbReference type="GO" id="GO:0008893">
    <property type="term" value="F:guanosine-3',5'-bis(diphosphate) 3'-diphosphatase activity"/>
    <property type="evidence" value="ECO:0007669"/>
    <property type="project" value="TreeGrafter"/>
</dbReference>
<reference evidence="3" key="1">
    <citation type="submission" date="2021-01" db="EMBL/GenBank/DDBJ databases">
        <title>Description of Breznakiella homolactica.</title>
        <authorList>
            <person name="Song Y."/>
            <person name="Brune A."/>
        </authorList>
    </citation>
    <scope>NUCLEOTIDE SEQUENCE</scope>
    <source>
        <strain evidence="3">RmG30</strain>
    </source>
</reference>
<dbReference type="Pfam" id="PF04607">
    <property type="entry name" value="RelA_SpoT"/>
    <property type="match status" value="1"/>
</dbReference>
<dbReference type="KEGG" id="bhc:JFL75_07020"/>
<accession>A0A7T7XQJ8</accession>
<name>A0A7T7XQJ8_9SPIR</name>
<proteinExistence type="inferred from homology"/>
<dbReference type="InterPro" id="IPR003607">
    <property type="entry name" value="HD/PDEase_dom"/>
</dbReference>
<dbReference type="InterPro" id="IPR012675">
    <property type="entry name" value="Beta-grasp_dom_sf"/>
</dbReference>
<comment type="similarity">
    <text evidence="1">Belongs to the relA/spoT family.</text>
</comment>
<dbReference type="RefSeq" id="WP_215627966.1">
    <property type="nucleotide sequence ID" value="NZ_CP067089.2"/>
</dbReference>
<dbReference type="SUPFAM" id="SSF81271">
    <property type="entry name" value="TGS-like"/>
    <property type="match status" value="1"/>
</dbReference>
<dbReference type="CDD" id="cd01668">
    <property type="entry name" value="TGS_RSH"/>
    <property type="match status" value="1"/>
</dbReference>
<dbReference type="EMBL" id="CP067089">
    <property type="protein sequence ID" value="QQO10661.1"/>
    <property type="molecule type" value="Genomic_DNA"/>
</dbReference>
<dbReference type="AlphaFoldDB" id="A0A7T7XQJ8"/>
<dbReference type="PANTHER" id="PTHR21262:SF31">
    <property type="entry name" value="GTP PYROPHOSPHOKINASE"/>
    <property type="match status" value="1"/>
</dbReference>
<feature type="domain" description="TGS" evidence="2">
    <location>
        <begin position="388"/>
        <end position="449"/>
    </location>
</feature>
<dbReference type="Gene3D" id="1.10.3210.10">
    <property type="entry name" value="Hypothetical protein af1432"/>
    <property type="match status" value="1"/>
</dbReference>
<dbReference type="Proteomes" id="UP000595917">
    <property type="component" value="Chromosome"/>
</dbReference>
<dbReference type="SMART" id="SM00954">
    <property type="entry name" value="RelA_SpoT"/>
    <property type="match status" value="1"/>
</dbReference>